<dbReference type="Pfam" id="PF00589">
    <property type="entry name" value="Phage_integrase"/>
    <property type="match status" value="1"/>
</dbReference>
<reference evidence="3 4" key="1">
    <citation type="submission" date="2019-03" db="EMBL/GenBank/DDBJ databases">
        <title>Genomic Encyclopedia of Type Strains, Phase IV (KMG-IV): sequencing the most valuable type-strain genomes for metagenomic binning, comparative biology and taxonomic classification.</title>
        <authorList>
            <person name="Goeker M."/>
        </authorList>
    </citation>
    <scope>NUCLEOTIDE SEQUENCE [LARGE SCALE GENOMIC DNA]</scope>
    <source>
        <strain evidence="3 4">DSM 100013</strain>
    </source>
</reference>
<sequence>MTTSSAGLRVSEVCNLKVSDIDSSNMQIHIRGAKGNKDRYSLLGNSNLLILREYFKLYRPTDWLFPNELTLAPLSTRTLQAVFRDARNRAGIIK</sequence>
<evidence type="ECO:0000256" key="1">
    <source>
        <dbReference type="ARBA" id="ARBA00023172"/>
    </source>
</evidence>
<gene>
    <name evidence="3" type="ORF">EDD79_108110</name>
</gene>
<dbReference type="GO" id="GO:0015074">
    <property type="term" value="P:DNA integration"/>
    <property type="evidence" value="ECO:0007669"/>
    <property type="project" value="InterPro"/>
</dbReference>
<feature type="domain" description="Tyr recombinase" evidence="2">
    <location>
        <begin position="1"/>
        <end position="94"/>
    </location>
</feature>
<proteinExistence type="predicted"/>
<dbReference type="InterPro" id="IPR011010">
    <property type="entry name" value="DNA_brk_join_enz"/>
</dbReference>
<evidence type="ECO:0000259" key="2">
    <source>
        <dbReference type="PROSITE" id="PS51898"/>
    </source>
</evidence>
<feature type="non-terminal residue" evidence="3">
    <location>
        <position position="94"/>
    </location>
</feature>
<comment type="caution">
    <text evidence="3">The sequence shown here is derived from an EMBL/GenBank/DDBJ whole genome shotgun (WGS) entry which is preliminary data.</text>
</comment>
<protein>
    <submittedName>
        <fullName evidence="3">Phage integrase family protein</fullName>
    </submittedName>
</protein>
<dbReference type="GO" id="GO:0006310">
    <property type="term" value="P:DNA recombination"/>
    <property type="evidence" value="ECO:0007669"/>
    <property type="project" value="UniProtKB-KW"/>
</dbReference>
<dbReference type="PROSITE" id="PS51898">
    <property type="entry name" value="TYR_RECOMBINASE"/>
    <property type="match status" value="1"/>
</dbReference>
<dbReference type="EMBL" id="SLYC01000081">
    <property type="protein sequence ID" value="TCP93346.1"/>
    <property type="molecule type" value="Genomic_DNA"/>
</dbReference>
<evidence type="ECO:0000313" key="3">
    <source>
        <dbReference type="EMBL" id="TCP93346.1"/>
    </source>
</evidence>
<dbReference type="SUPFAM" id="SSF56349">
    <property type="entry name" value="DNA breaking-rejoining enzymes"/>
    <property type="match status" value="1"/>
</dbReference>
<dbReference type="AlphaFoldDB" id="A0A4R2SXH2"/>
<keyword evidence="1" id="KW-0233">DNA recombination</keyword>
<dbReference type="Gene3D" id="1.10.443.10">
    <property type="entry name" value="Intergrase catalytic core"/>
    <property type="match status" value="1"/>
</dbReference>
<organism evidence="3 4">
    <name type="scientific">Serpentinicella alkaliphila</name>
    <dbReference type="NCBI Taxonomy" id="1734049"/>
    <lineage>
        <taxon>Bacteria</taxon>
        <taxon>Bacillati</taxon>
        <taxon>Bacillota</taxon>
        <taxon>Clostridia</taxon>
        <taxon>Peptostreptococcales</taxon>
        <taxon>Natronincolaceae</taxon>
        <taxon>Serpentinicella</taxon>
    </lineage>
</organism>
<dbReference type="InterPro" id="IPR013762">
    <property type="entry name" value="Integrase-like_cat_sf"/>
</dbReference>
<dbReference type="Proteomes" id="UP000295504">
    <property type="component" value="Unassembled WGS sequence"/>
</dbReference>
<dbReference type="InterPro" id="IPR002104">
    <property type="entry name" value="Integrase_catalytic"/>
</dbReference>
<evidence type="ECO:0000313" key="4">
    <source>
        <dbReference type="Proteomes" id="UP000295504"/>
    </source>
</evidence>
<name>A0A4R2SXH2_9FIRM</name>
<accession>A0A4R2SXH2</accession>
<keyword evidence="4" id="KW-1185">Reference proteome</keyword>
<dbReference type="GO" id="GO:0003677">
    <property type="term" value="F:DNA binding"/>
    <property type="evidence" value="ECO:0007669"/>
    <property type="project" value="InterPro"/>
</dbReference>